<gene>
    <name evidence="17" type="ORF">TrLO_g4496</name>
</gene>
<dbReference type="EMBL" id="BRXW01000447">
    <property type="protein sequence ID" value="GMH55732.1"/>
    <property type="molecule type" value="Genomic_DNA"/>
</dbReference>
<keyword evidence="11" id="KW-0505">Motor protein</keyword>
<dbReference type="Pfam" id="PF22597">
    <property type="entry name" value="DYN_lid"/>
    <property type="match status" value="1"/>
</dbReference>
<dbReference type="Gene3D" id="1.20.58.1120">
    <property type="match status" value="1"/>
</dbReference>
<keyword evidence="3" id="KW-0963">Cytoplasm</keyword>
<dbReference type="GO" id="GO:0045505">
    <property type="term" value="F:dynein intermediate chain binding"/>
    <property type="evidence" value="ECO:0007669"/>
    <property type="project" value="InterPro"/>
</dbReference>
<evidence type="ECO:0000256" key="11">
    <source>
        <dbReference type="ARBA" id="ARBA00023175"/>
    </source>
</evidence>
<dbReference type="GO" id="GO:0007018">
    <property type="term" value="P:microtubule-based movement"/>
    <property type="evidence" value="ECO:0007669"/>
    <property type="project" value="InterPro"/>
</dbReference>
<dbReference type="FunFam" id="3.40.50.300:FF:001145">
    <property type="entry name" value="Putative dynein heavy chain"/>
    <property type="match status" value="1"/>
</dbReference>
<dbReference type="GO" id="GO:0030286">
    <property type="term" value="C:dynein complex"/>
    <property type="evidence" value="ECO:0007669"/>
    <property type="project" value="UniProtKB-KW"/>
</dbReference>
<dbReference type="SUPFAM" id="SSF52540">
    <property type="entry name" value="P-loop containing nucleoside triphosphate hydrolases"/>
    <property type="match status" value="4"/>
</dbReference>
<dbReference type="GO" id="GO:0005930">
    <property type="term" value="C:axoneme"/>
    <property type="evidence" value="ECO:0007669"/>
    <property type="project" value="UniProtKB-SubCell"/>
</dbReference>
<dbReference type="Proteomes" id="UP001165122">
    <property type="component" value="Unassembled WGS sequence"/>
</dbReference>
<evidence type="ECO:0000256" key="9">
    <source>
        <dbReference type="ARBA" id="ARBA00023054"/>
    </source>
</evidence>
<dbReference type="FunFam" id="1.10.8.710:FF:000004">
    <property type="entry name" value="Dynein axonemal heavy chain 6"/>
    <property type="match status" value="1"/>
</dbReference>
<dbReference type="InterPro" id="IPR042219">
    <property type="entry name" value="AAA_lid_11_sf"/>
</dbReference>
<reference evidence="18" key="1">
    <citation type="journal article" date="2023" name="Commun. Biol.">
        <title>Genome analysis of Parmales, the sister group of diatoms, reveals the evolutionary specialization of diatoms from phago-mixotrophs to photoautotrophs.</title>
        <authorList>
            <person name="Ban H."/>
            <person name="Sato S."/>
            <person name="Yoshikawa S."/>
            <person name="Yamada K."/>
            <person name="Nakamura Y."/>
            <person name="Ichinomiya M."/>
            <person name="Sato N."/>
            <person name="Blanc-Mathieu R."/>
            <person name="Endo H."/>
            <person name="Kuwata A."/>
            <person name="Ogata H."/>
        </authorList>
    </citation>
    <scope>NUCLEOTIDE SEQUENCE [LARGE SCALE GENOMIC DNA]</scope>
    <source>
        <strain evidence="18">NIES 3700</strain>
    </source>
</reference>
<keyword evidence="6" id="KW-0547">Nucleotide-binding</keyword>
<dbReference type="InterPro" id="IPR041466">
    <property type="entry name" value="Dynein_AAA5_ext"/>
</dbReference>
<dbReference type="Gene3D" id="1.10.472.130">
    <property type="match status" value="1"/>
</dbReference>
<proteinExistence type="inferred from homology"/>
<evidence type="ECO:0000256" key="7">
    <source>
        <dbReference type="ARBA" id="ARBA00022840"/>
    </source>
</evidence>
<dbReference type="Pfam" id="PF12781">
    <property type="entry name" value="AAA_9"/>
    <property type="match status" value="1"/>
</dbReference>
<dbReference type="FunFam" id="3.40.50.300:FF:002141">
    <property type="entry name" value="Dynein heavy chain"/>
    <property type="match status" value="1"/>
</dbReference>
<dbReference type="OrthoDB" id="5593012at2759"/>
<keyword evidence="9 14" id="KW-0175">Coiled coil</keyword>
<keyword evidence="4" id="KW-0493">Microtubule</keyword>
<evidence type="ECO:0000313" key="18">
    <source>
        <dbReference type="Proteomes" id="UP001165122"/>
    </source>
</evidence>
<dbReference type="InterPro" id="IPR041658">
    <property type="entry name" value="AAA_lid_11"/>
</dbReference>
<keyword evidence="18" id="KW-1185">Reference proteome</keyword>
<dbReference type="InterPro" id="IPR027417">
    <property type="entry name" value="P-loop_NTPase"/>
</dbReference>
<evidence type="ECO:0000256" key="8">
    <source>
        <dbReference type="ARBA" id="ARBA00023017"/>
    </source>
</evidence>
<feature type="domain" description="AAA+ ATPase" evidence="16">
    <location>
        <begin position="1421"/>
        <end position="1558"/>
    </location>
</feature>
<dbReference type="Gene3D" id="1.20.140.100">
    <property type="entry name" value="Dynein heavy chain, N-terminal domain 2"/>
    <property type="match status" value="1"/>
</dbReference>
<dbReference type="InterPro" id="IPR043160">
    <property type="entry name" value="Dynein_C_barrel"/>
</dbReference>
<evidence type="ECO:0000256" key="4">
    <source>
        <dbReference type="ARBA" id="ARBA00022701"/>
    </source>
</evidence>
<keyword evidence="13" id="KW-0966">Cell projection</keyword>
<dbReference type="FunFam" id="1.20.140.100:FF:000004">
    <property type="entry name" value="Dynein axonemal heavy chain 6"/>
    <property type="match status" value="1"/>
</dbReference>
<dbReference type="InterPro" id="IPR035706">
    <property type="entry name" value="AAA_9"/>
</dbReference>
<feature type="compositionally biased region" description="Low complexity" evidence="15">
    <location>
        <begin position="111"/>
        <end position="120"/>
    </location>
</feature>
<dbReference type="InterPro" id="IPR042222">
    <property type="entry name" value="Dynein_2_N"/>
</dbReference>
<keyword evidence="12" id="KW-0206">Cytoskeleton</keyword>
<evidence type="ECO:0000256" key="6">
    <source>
        <dbReference type="ARBA" id="ARBA00022741"/>
    </source>
</evidence>
<dbReference type="FunFam" id="3.40.50.300:FF:000044">
    <property type="entry name" value="Dynein heavy chain 5, axonemal"/>
    <property type="match status" value="1"/>
</dbReference>
<dbReference type="Pfam" id="PF18198">
    <property type="entry name" value="AAA_lid_11"/>
    <property type="match status" value="1"/>
</dbReference>
<keyword evidence="5" id="KW-0677">Repeat</keyword>
<dbReference type="InterPro" id="IPR013602">
    <property type="entry name" value="Dynein_heavy_linker"/>
</dbReference>
<dbReference type="Gene3D" id="3.40.50.300">
    <property type="entry name" value="P-loop containing nucleotide triphosphate hydrolases"/>
    <property type="match status" value="5"/>
</dbReference>
<dbReference type="Gene3D" id="1.10.8.710">
    <property type="match status" value="1"/>
</dbReference>
<dbReference type="Gene3D" id="1.10.287.2620">
    <property type="match status" value="1"/>
</dbReference>
<dbReference type="FunFam" id="3.40.50.300:FF:000362">
    <property type="entry name" value="Dynein, axonemal, heavy chain 6"/>
    <property type="match status" value="1"/>
</dbReference>
<dbReference type="InterPro" id="IPR024743">
    <property type="entry name" value="Dynein_HC_stalk"/>
</dbReference>
<dbReference type="Gene3D" id="3.20.180.20">
    <property type="entry name" value="Dynein heavy chain, N-terminal domain 2"/>
    <property type="match status" value="1"/>
</dbReference>
<dbReference type="PANTHER" id="PTHR22878:SF68">
    <property type="entry name" value="DYNEIN HEAVY CHAIN 6, AXONEMAL-LIKE"/>
    <property type="match status" value="1"/>
</dbReference>
<accession>A0A9W6ZQV9</accession>
<dbReference type="Pfam" id="PF18199">
    <property type="entry name" value="Dynein_C"/>
    <property type="match status" value="1"/>
</dbReference>
<dbReference type="InterPro" id="IPR035699">
    <property type="entry name" value="AAA_6"/>
</dbReference>
<feature type="compositionally biased region" description="Basic and acidic residues" evidence="15">
    <location>
        <begin position="1"/>
        <end position="10"/>
    </location>
</feature>
<dbReference type="PANTHER" id="PTHR22878">
    <property type="entry name" value="DYNEIN HEAVY CHAIN 6, AXONEMAL-LIKE-RELATED"/>
    <property type="match status" value="1"/>
</dbReference>
<evidence type="ECO:0000256" key="15">
    <source>
        <dbReference type="SAM" id="MobiDB-lite"/>
    </source>
</evidence>
<evidence type="ECO:0000259" key="16">
    <source>
        <dbReference type="SMART" id="SM00382"/>
    </source>
</evidence>
<dbReference type="Pfam" id="PF08393">
    <property type="entry name" value="DHC_N2"/>
    <property type="match status" value="1"/>
</dbReference>
<dbReference type="FunFam" id="1.10.8.1220:FF:000001">
    <property type="entry name" value="Dynein axonemal heavy chain 5"/>
    <property type="match status" value="1"/>
</dbReference>
<dbReference type="FunFam" id="1.10.287.2620:FF:000001">
    <property type="entry name" value="Cytoplasmic dynein heavy chain 1"/>
    <property type="match status" value="1"/>
</dbReference>
<dbReference type="FunFam" id="1.20.920.30:FF:000005">
    <property type="entry name" value="Dynein, axonemal, heavy chain 2"/>
    <property type="match status" value="1"/>
</dbReference>
<dbReference type="Gene3D" id="1.10.8.1220">
    <property type="match status" value="1"/>
</dbReference>
<dbReference type="Gene3D" id="3.10.490.20">
    <property type="match status" value="1"/>
</dbReference>
<evidence type="ECO:0000256" key="5">
    <source>
        <dbReference type="ARBA" id="ARBA00022737"/>
    </source>
</evidence>
<dbReference type="Gene3D" id="1.20.920.20">
    <property type="match status" value="1"/>
</dbReference>
<feature type="compositionally biased region" description="Polar residues" evidence="15">
    <location>
        <begin position="70"/>
        <end position="80"/>
    </location>
</feature>
<evidence type="ECO:0000313" key="17">
    <source>
        <dbReference type="EMBL" id="GMH55732.1"/>
    </source>
</evidence>
<feature type="region of interest" description="Disordered" evidence="15">
    <location>
        <begin position="1"/>
        <end position="173"/>
    </location>
</feature>
<dbReference type="GO" id="GO:0005874">
    <property type="term" value="C:microtubule"/>
    <property type="evidence" value="ECO:0007669"/>
    <property type="project" value="UniProtKB-KW"/>
</dbReference>
<name>A0A9W6ZQV9_9STRA</name>
<dbReference type="Pfam" id="PF12774">
    <property type="entry name" value="AAA_6"/>
    <property type="match status" value="1"/>
</dbReference>
<dbReference type="InterPro" id="IPR024317">
    <property type="entry name" value="Dynein_heavy_chain_D4_dom"/>
</dbReference>
<dbReference type="Pfam" id="PF03028">
    <property type="entry name" value="Dynein_heavy"/>
    <property type="match status" value="1"/>
</dbReference>
<dbReference type="Gene3D" id="6.10.140.1060">
    <property type="match status" value="1"/>
</dbReference>
<dbReference type="InterPro" id="IPR026983">
    <property type="entry name" value="DHC"/>
</dbReference>
<dbReference type="GO" id="GO:0008569">
    <property type="term" value="F:minus-end-directed microtubule motor activity"/>
    <property type="evidence" value="ECO:0007669"/>
    <property type="project" value="InterPro"/>
</dbReference>
<comment type="similarity">
    <text evidence="2">Belongs to the dynein heavy chain family.</text>
</comment>
<sequence>MSQLRFDPKVRYSQPESDDGAAVQPTKPSEAPTGNTSPLRSRGMLSLPGDDSGMHLYSFGSQDLDHYNLPRSQASKPKTSSKLKDIRSSTKKQASATAAAPDSKKLKKSKSATSTQQPSAGHGGGALDAGAPSGLSFLSHAYENEESSSSHPLPTTTDETSLPPNPDTNPLAQTLALPVDPLTPTLETGEDAINFFAQHGSSSPIKFVHLVKADSGINFRPYDLQVVRPKDVGAHYYTMSSAGLVHVAPNTASEFIPLAEWMRQSTNFNMLRSIRFYKYYLHTKAFNMWRDNVRFKLYCNQRAKIQGNLFLAKDSFCEPLLELKKHMLDLQNVSLLDLGMKTFESNLFLEHQSVKRNDASKQFEEVCDKIQKIVQRVTENVANLASSADKDDGQDGAANLFAAVEKNKSMVALKAEMADRRRILKRAEQEAGMLADFIRSVDYLIVECLAEKAIDTTDWFLGSLNQKRKNGLFETTVQFTSTSTGFYPPCPDIQKMISSVIDALIGTVNSVQRIVYTRPFTEHVVGVVKDAPNVQQIIRNSRSFKQICDAINVKISGDFDLAESYVHQHITTQFRDIYDDTKNWNFEKFKRADSKFSKFKSEMERVKEYEEKLDKTMKNRQQCGILEVESRNLKQIMTPMVRKKMSDMKELVRDLAKAMANCQLVEIKKRIQVVAARPHSLKDFAGYVESISNLKTKEKALTKHVETVEKMYNLLKQHHVMIPPEDEVQLDDLHNVLDEYKLKMEEAMKFKEELLPEMSTSLGLSINRLNQNLDAETAKLSEGVFIDVSNFDEPSPALDELIQTKQKLDSIEEKAVQFRKFQELFNLMPEEYDNLKIAKDKFAATDKLWQTVNKWNEQYDGWMNDEFTTLDVEEINKDVQVFFKESFSMHKKLNNEVTAKLKDKTNDFKLKMNVVLELGNPNMKNRHWEKIYTALQQTFYDNLTFALEELLSYGILNHQDLVSEVSAAASGEAQLEDSLATIQAGWADMDFTCLNHRDQANVFILGSLEDIFTLLEDNQVTLQTMMGSRFIMGVRDEVEAWAKKLGLLSETLDEWIACQRNWMYLETIFCAEDIQKQLPVESQKFMVVDKMWKNIMKQASEAPKVIGSIDDGPSLLEKFQQANATLESVQKSLEDYLETKRMAFPRFYFLSNDELLEILSQTRDPHAVQPHMQKCFDGIKSIEFGTGRDAKKILGYTDPKGENVKMTEECEAEGPVEFWLMQVQYCMRKALYDAGQKSFDLYPKDEAGQIDRGEWLFAYPAQTVIMIDQVYWTGGLGGAISRIQSGEDKDAVETFYKFSLAQIDGMVQLVQTDLTNQQRIMIGAVITIDVNKRDVTRAHVTEKVSTIDDFTWTKQLRYYWEDKAAHKNCPTFAKEADCVARQTNTCFPYGYEYLGNGPRLVITPLTDICYMTLTGAMHMKLGGAPAGPAGTGKTETTKDLGKALAVYCVVFNCSDGLDFKIMGRFFSGLAQQGAWACFDEFNRIDIEVLSVIAQQVLCIQQAMVTNLIEFEFEGNVIPIKPSFGVFITMNPGYAGRAELPDNLKALFRPVAMMVPDYRLIAEIMLFAEGFVNALPLSNKMQQLYALASEQLSKQDHYDFGMRAVKSVLVAAGQLKRKEPDTVEDLLLIRAMRDSNVPKFLVNDLPLFAGILSDLFPGIEVPYVDYGVLKTAIEDTLVALELQKKESFISKVIQVHETQLVRHGMMVVGEAGSGKSTNMQVLAESLTLLCANGVVDRDGFYKTVDRLILNPKSITAGELYGEFNEMTNEWKDGIVPKLVRSVCQALVDGSDNRKWIVFDGPVDAIWIENMNTVLDDNKTLCLANSERIKLPHTLHMMFEVMDLKVASPATVSRCGMVYMEQEHVGMLSLVRTWVTSKLSHILSEEMTAAVLKMVEDHVEDGIKFVREFCQEKVVSDNSNLVASLLKMLYCVLDPTRGFHPDHPKAMTNLKLFFVWSFVWSIGANITDASRPEFQGWVMKRFISLLPENCLEFLQNIYDYVMDEEKSMFVPWSDLMTDFTYAVGTPYFNIIVPTVETTRYNFVMKKLMCGGYNVLLSAETGVGKSVVIQQFLDEMSVTNEYVSYTMGYSAQTKPSNIRDVIEEKLEKKRKTLLGPPAGKKMLFFIDDLNMPALETYGAQPPNELLRQLIDQKGFYDVNKLFFKNVADVIFAGACAPPGGGRNEISPRLMRQFYMVWLPSLSESSMTRIFSSILEGFLAKTIPALSAFAGSIVKASVEIYSRVEKDLLPTPAKSHYTFNLRDMSKVFQGMLMILPQHAADEEQLLKLWCHEEARVVRDRLIDDHDRDWFNAMMKEMLATHMGKEWETSEFSSNLFGDYLTRDDKQYQQINDMNKLHELLVEYLEEYNITFPSQMHLVFFQDAINHVSRICRILRQPRGNALLVGVGGSGRQSLSRLSAFMADFKCKSIEITRGYGSNEFHEDLKMILMSAGAENQQTVFLFSDTQIVKESFLEDINNILNSGEVPNLYASDEMEKIIGMVRPLAKAAGKLETRDVILQHYIQLVRENLHIVLCMSPIGAAFRTRCRMFPSLVNCCTIDWFSAWPEDALNSVAMRFIGEGAKELGIEDFVTPLCEMAVKIHRSVEVGTVKFYKDLRRHNYTTPTSYLELIKLYTETLRVKREEVSTNEKRYRVGLEKLAETEVMVAELQETLKDMQPKIDAAKIETAELLVKVTKDQADADAQQAIVEKEVADANIVASEVQGQKDSVEADLAEALPALASAVKALDSLDKKSIGEVKGFAKPPAMVQYTLEAVCILMDVKPTWDDSKKMMNDSLFLQKLVDFDKDAIAPKIIKKIKKFFDNPDFTPDAVGRVSSAAKCFCMWVRAMYLYDTVAKTVEPKKIALAAAENKLGGVMSELNEKRAILRGVLEKVAELKALLQSTEAKKQALEDQAAKTITQLSRAEQLLGGLSGEKGRWIESADRLSKDRVNLVGNIILCAGMLAYLGPFTSEYRKEMGQEWVAACKGKNIPVDENFSLETILGSPVTIRDWQIFGLPADQFSTENGMLCTMGRRWPLMIDPQGQANRWVRKMCANDNLLVIKLTEKDFLRTLENAIRYGNPILLENVQEELDPSLEPVLMKQVFKRGGQMMIHLGDSDIPYDFNFKFYITTKLANPHYMPEVCIKTTIINFTVTMSGLEDQLLVDVINNERPELEERNAQLVVSIAGDQKTLKEIEDKILYMLANASGNILDDEDLINALDESKKTSSAIKIRLADAEVTRTEIAETREGYRSVATRGSVIYFVIAKLALVDPMYQYSLQFYKALFCTRLEKSPKSDVLDERLAIMIDDVTTNMYLNICRGLFEQDKMLFSFSIASSIKMHLGELSGVEWKTFMVGPGVADAAAMEGKGVESLGEDKSWLKAGSIWNDLIMMENIMPHLFGGLPSDVLADSEAWKATFFGDAPPHEAKLPGEWESKLTNFQRLLVLVAFRPEKLVFGVRVYVVKELGQLFAESPAFDLEAAFSDSTNMTPLIFILSPGADINDYLLELAKNKGKDTLASRGIISLGQGQGVIAEKLMAQARQSGEWVCLQNCHLAVSWLPRLEMLLEAAENNPGDTHAEFRIWLTSMPSPKFPVPVLQNGIKITNEPPKGLKANLLRTFTDMKTNEWEGGSRPKQLQKLIFAVALFNANILERKKFGAVGWNIPYGFMNSDLKAAIEQVRMYVEEAPSDDRMPWTTLNFIVAQIVYGGRVTDKMDKFTISSILTSFFDSNLIDNDDYKFSEGGEYTAPVCPMTKVETMDFIGTWPVEDPPSAFGLHENANITFQQKDTKRLLDTVIAMSGGGGGGGGGGDADAEVAAIAQAIEKRMIDQFDSRRGHPQTFKKTNGKMCSTGVFLQQELDRFNELIGVMKSTLHDLQRAIKGFIVMSGPLENMYNDFVFQRVPGQWENAGYPCLKPLPSWTEDHFARLIFMGSWLKDGPPSSFWLPAFFFPQGFMTAVKQTFSRDYKIAIDILVVGCEMMAMGPGEVKKPPKDGVYVYGMYMEGARFDRDKMEMAESRLGDLFDPLPCIWLLPVKNEEYKPESTYSCPLYKTSIRAGTLSTTGHSTNFVVALDVKTSMPLNGDTGVCDHWVKRGAAMLCMLDT</sequence>
<dbReference type="Gene3D" id="1.20.920.30">
    <property type="match status" value="1"/>
</dbReference>
<dbReference type="InterPro" id="IPR041228">
    <property type="entry name" value="Dynein_C"/>
</dbReference>
<dbReference type="Gene3D" id="1.10.8.720">
    <property type="entry name" value="Region D6 of dynein motor"/>
    <property type="match status" value="1"/>
</dbReference>
<keyword evidence="8" id="KW-0243">Dynein</keyword>
<evidence type="ECO:0000256" key="12">
    <source>
        <dbReference type="ARBA" id="ARBA00023212"/>
    </source>
</evidence>
<dbReference type="FunFam" id="1.20.920.20:FF:000001">
    <property type="entry name" value="dynein heavy chain 2, axonemal"/>
    <property type="match status" value="1"/>
</dbReference>
<feature type="domain" description="AAA+ ATPase" evidence="16">
    <location>
        <begin position="1700"/>
        <end position="1846"/>
    </location>
</feature>
<dbReference type="Pfam" id="PF12780">
    <property type="entry name" value="AAA_8"/>
    <property type="match status" value="1"/>
</dbReference>
<evidence type="ECO:0000256" key="10">
    <source>
        <dbReference type="ARBA" id="ARBA00023069"/>
    </source>
</evidence>
<dbReference type="Pfam" id="PF12775">
    <property type="entry name" value="AAA_7"/>
    <property type="match status" value="1"/>
</dbReference>
<feature type="compositionally biased region" description="Polar residues" evidence="15">
    <location>
        <begin position="147"/>
        <end position="172"/>
    </location>
</feature>
<feature type="compositionally biased region" description="Low complexity" evidence="15">
    <location>
        <begin position="91"/>
        <end position="101"/>
    </location>
</feature>
<dbReference type="InterPro" id="IPR003593">
    <property type="entry name" value="AAA+_ATPase"/>
</dbReference>
<keyword evidence="10" id="KW-0969">Cilium</keyword>
<dbReference type="InterPro" id="IPR043157">
    <property type="entry name" value="Dynein_AAA1S"/>
</dbReference>
<keyword evidence="7" id="KW-0067">ATP-binding</keyword>
<dbReference type="InterPro" id="IPR054354">
    <property type="entry name" value="DYNC2H1-like_lid"/>
</dbReference>
<feature type="domain" description="AAA+ ATPase" evidence="16">
    <location>
        <begin position="2048"/>
        <end position="2196"/>
    </location>
</feature>
<dbReference type="InterPro" id="IPR004273">
    <property type="entry name" value="Dynein_heavy_D6_P-loop"/>
</dbReference>
<dbReference type="GO" id="GO:0005524">
    <property type="term" value="F:ATP binding"/>
    <property type="evidence" value="ECO:0007669"/>
    <property type="project" value="UniProtKB-KW"/>
</dbReference>
<dbReference type="Pfam" id="PF17852">
    <property type="entry name" value="Dynein_AAA_lid"/>
    <property type="match status" value="1"/>
</dbReference>
<evidence type="ECO:0000256" key="13">
    <source>
        <dbReference type="ARBA" id="ARBA00023273"/>
    </source>
</evidence>
<dbReference type="GO" id="GO:0051959">
    <property type="term" value="F:dynein light intermediate chain binding"/>
    <property type="evidence" value="ECO:0007669"/>
    <property type="project" value="InterPro"/>
</dbReference>
<protein>
    <recommendedName>
        <fullName evidence="16">AAA+ ATPase domain-containing protein</fullName>
    </recommendedName>
</protein>
<dbReference type="InterPro" id="IPR042228">
    <property type="entry name" value="Dynein_linker_3"/>
</dbReference>
<evidence type="ECO:0000256" key="14">
    <source>
        <dbReference type="SAM" id="Coils"/>
    </source>
</evidence>
<evidence type="ECO:0000256" key="1">
    <source>
        <dbReference type="ARBA" id="ARBA00004430"/>
    </source>
</evidence>
<comment type="subcellular location">
    <subcellularLocation>
        <location evidence="1">Cytoplasm</location>
        <location evidence="1">Cytoskeleton</location>
        <location evidence="1">Cilium axoneme</location>
    </subcellularLocation>
</comment>
<feature type="coiled-coil region" evidence="14">
    <location>
        <begin position="2881"/>
        <end position="2922"/>
    </location>
</feature>
<comment type="caution">
    <text evidence="17">The sequence shown here is derived from an EMBL/GenBank/DDBJ whole genome shotgun (WGS) entry which is preliminary data.</text>
</comment>
<dbReference type="SMART" id="SM00382">
    <property type="entry name" value="AAA"/>
    <property type="match status" value="3"/>
</dbReference>
<dbReference type="FunFam" id="3.10.490.20:FF:000009">
    <property type="entry name" value="Dynein heavy chain 4"/>
    <property type="match status" value="1"/>
</dbReference>
<dbReference type="Pfam" id="PF12777">
    <property type="entry name" value="MT"/>
    <property type="match status" value="1"/>
</dbReference>
<organism evidence="17 18">
    <name type="scientific">Triparma laevis f. longispina</name>
    <dbReference type="NCBI Taxonomy" id="1714387"/>
    <lineage>
        <taxon>Eukaryota</taxon>
        <taxon>Sar</taxon>
        <taxon>Stramenopiles</taxon>
        <taxon>Ochrophyta</taxon>
        <taxon>Bolidophyceae</taxon>
        <taxon>Parmales</taxon>
        <taxon>Triparmaceae</taxon>
        <taxon>Triparma</taxon>
    </lineage>
</organism>
<evidence type="ECO:0000256" key="2">
    <source>
        <dbReference type="ARBA" id="ARBA00008887"/>
    </source>
</evidence>
<evidence type="ECO:0000256" key="3">
    <source>
        <dbReference type="ARBA" id="ARBA00022490"/>
    </source>
</evidence>
<dbReference type="Gene3D" id="1.20.1270.280">
    <property type="match status" value="1"/>
</dbReference>
<dbReference type="FunFam" id="3.20.180.20:FF:000001">
    <property type="entry name" value="Dynein axonemal heavy chain 5"/>
    <property type="match status" value="1"/>
</dbReference>